<protein>
    <submittedName>
        <fullName evidence="10">Zinc finger Ran-binding domain-containing protein 2</fullName>
    </submittedName>
</protein>
<feature type="region of interest" description="Disordered" evidence="8">
    <location>
        <begin position="35"/>
        <end position="68"/>
    </location>
</feature>
<dbReference type="InterPro" id="IPR034870">
    <property type="entry name" value="TET_fam"/>
</dbReference>
<dbReference type="GO" id="GO:0008270">
    <property type="term" value="F:zinc ion binding"/>
    <property type="evidence" value="ECO:0007669"/>
    <property type="project" value="UniProtKB-KW"/>
</dbReference>
<dbReference type="Pfam" id="PF00641">
    <property type="entry name" value="Zn_ribbon_RanBP"/>
    <property type="match status" value="2"/>
</dbReference>
<keyword evidence="2" id="KW-0479">Metal-binding</keyword>
<dbReference type="OrthoDB" id="448399at2759"/>
<evidence type="ECO:0000256" key="3">
    <source>
        <dbReference type="ARBA" id="ARBA00022771"/>
    </source>
</evidence>
<evidence type="ECO:0000256" key="8">
    <source>
        <dbReference type="SAM" id="MobiDB-lite"/>
    </source>
</evidence>
<feature type="region of interest" description="Disordered" evidence="8">
    <location>
        <begin position="339"/>
        <end position="364"/>
    </location>
</feature>
<dbReference type="InterPro" id="IPR036443">
    <property type="entry name" value="Znf_RanBP2_sf"/>
</dbReference>
<dbReference type="SUPFAM" id="SSF90209">
    <property type="entry name" value="Ran binding protein zinc finger-like"/>
    <property type="match status" value="3"/>
</dbReference>
<dbReference type="GO" id="GO:0005634">
    <property type="term" value="C:nucleus"/>
    <property type="evidence" value="ECO:0007669"/>
    <property type="project" value="UniProtKB-SubCell"/>
</dbReference>
<proteinExistence type="predicted"/>
<name>A0A1Q9F4Q6_SYMMI</name>
<gene>
    <name evidence="10" type="primary">ZRANB2</name>
    <name evidence="10" type="ORF">AK812_SmicGene1223</name>
</gene>
<sequence>MVFARREGDWDCPRCGNLVFAKNSECPKCGYNAAKNKKRPGKKQRDAWKQREQRDAWKQPSRRPGDWTCPNCAALNFSYRSECFKCNEPRPADVEASGEEPEEGDIEEDVAEVPEEEQEEVWEEPVDEQPEMQDPDAEEEANDMDEPAEEDEEASAQLPDASEEPGERGEEHGPRKRRRKYDKPPPWAGPERQPNDWDCAECGAVNFARRESCSPTRNGVDRREGDWDCPRCGVLNFSWRTSCLKCGYHKGGEEEEAVGVQTEVDGSVAPNSPPMNPATPAAPAQLPQGEAMKTLFRLSPKFRASWMEHTRRKGIEGDPSACERSALVEFLDLAAGQLQAPAAKPGAPRPSAKPGSSSCGPRTLSIKRTIVDRINELNSSGKLKQAIRLPSVAVSISGLPEEKVLEVLASLEDLADEVENPADFVKAETESMKELEA</sequence>
<dbReference type="AlphaFoldDB" id="A0A1Q9F4Q6"/>
<dbReference type="GO" id="GO:0003723">
    <property type="term" value="F:RNA binding"/>
    <property type="evidence" value="ECO:0007669"/>
    <property type="project" value="UniProtKB-KW"/>
</dbReference>
<evidence type="ECO:0000313" key="10">
    <source>
        <dbReference type="EMBL" id="OLQ14622.1"/>
    </source>
</evidence>
<feature type="domain" description="RanBP2-type" evidence="9">
    <location>
        <begin position="223"/>
        <end position="252"/>
    </location>
</feature>
<dbReference type="PROSITE" id="PS50199">
    <property type="entry name" value="ZF_RANBP2_2"/>
    <property type="match status" value="3"/>
</dbReference>
<evidence type="ECO:0000313" key="11">
    <source>
        <dbReference type="Proteomes" id="UP000186817"/>
    </source>
</evidence>
<feature type="compositionally biased region" description="Basic and acidic residues" evidence="8">
    <location>
        <begin position="43"/>
        <end position="57"/>
    </location>
</feature>
<evidence type="ECO:0000256" key="4">
    <source>
        <dbReference type="ARBA" id="ARBA00022833"/>
    </source>
</evidence>
<comment type="caution">
    <text evidence="10">The sequence shown here is derived from an EMBL/GenBank/DDBJ whole genome shotgun (WGS) entry which is preliminary data.</text>
</comment>
<feature type="domain" description="RanBP2-type" evidence="9">
    <location>
        <begin position="63"/>
        <end position="92"/>
    </location>
</feature>
<evidence type="ECO:0000256" key="2">
    <source>
        <dbReference type="ARBA" id="ARBA00022723"/>
    </source>
</evidence>
<dbReference type="InterPro" id="IPR001876">
    <property type="entry name" value="Znf_RanBP2"/>
</dbReference>
<feature type="compositionally biased region" description="Acidic residues" evidence="8">
    <location>
        <begin position="96"/>
        <end position="154"/>
    </location>
</feature>
<dbReference type="PROSITE" id="PS01358">
    <property type="entry name" value="ZF_RANBP2_1"/>
    <property type="match status" value="2"/>
</dbReference>
<evidence type="ECO:0000256" key="5">
    <source>
        <dbReference type="ARBA" id="ARBA00022884"/>
    </source>
</evidence>
<dbReference type="OMA" id="AKNSECP"/>
<keyword evidence="3 7" id="KW-0863">Zinc-finger</keyword>
<evidence type="ECO:0000256" key="7">
    <source>
        <dbReference type="PROSITE-ProRule" id="PRU00322"/>
    </source>
</evidence>
<feature type="domain" description="RanBP2-type" evidence="9">
    <location>
        <begin position="6"/>
        <end position="35"/>
    </location>
</feature>
<evidence type="ECO:0000256" key="1">
    <source>
        <dbReference type="ARBA" id="ARBA00004123"/>
    </source>
</evidence>
<dbReference type="Gene3D" id="4.10.1060.10">
    <property type="entry name" value="Zinc finger, RanBP2-type"/>
    <property type="match status" value="4"/>
</dbReference>
<keyword evidence="11" id="KW-1185">Reference proteome</keyword>
<organism evidence="10 11">
    <name type="scientific">Symbiodinium microadriaticum</name>
    <name type="common">Dinoflagellate</name>
    <name type="synonym">Zooxanthella microadriatica</name>
    <dbReference type="NCBI Taxonomy" id="2951"/>
    <lineage>
        <taxon>Eukaryota</taxon>
        <taxon>Sar</taxon>
        <taxon>Alveolata</taxon>
        <taxon>Dinophyceae</taxon>
        <taxon>Suessiales</taxon>
        <taxon>Symbiodiniaceae</taxon>
        <taxon>Symbiodinium</taxon>
    </lineage>
</organism>
<dbReference type="Proteomes" id="UP000186817">
    <property type="component" value="Unassembled WGS sequence"/>
</dbReference>
<dbReference type="PANTHER" id="PTHR23238">
    <property type="entry name" value="RNA BINDING PROTEIN"/>
    <property type="match status" value="1"/>
</dbReference>
<evidence type="ECO:0000256" key="6">
    <source>
        <dbReference type="ARBA" id="ARBA00023242"/>
    </source>
</evidence>
<dbReference type="GO" id="GO:0006355">
    <property type="term" value="P:regulation of DNA-templated transcription"/>
    <property type="evidence" value="ECO:0007669"/>
    <property type="project" value="InterPro"/>
</dbReference>
<evidence type="ECO:0000259" key="9">
    <source>
        <dbReference type="PROSITE" id="PS50199"/>
    </source>
</evidence>
<feature type="region of interest" description="Disordered" evidence="8">
    <location>
        <begin position="88"/>
        <end position="198"/>
    </location>
</feature>
<dbReference type="EMBL" id="LSRX01000013">
    <property type="protein sequence ID" value="OLQ14622.1"/>
    <property type="molecule type" value="Genomic_DNA"/>
</dbReference>
<accession>A0A1Q9F4Q6</accession>
<keyword evidence="5" id="KW-0694">RNA-binding</keyword>
<keyword evidence="6" id="KW-0539">Nucleus</keyword>
<dbReference type="SMART" id="SM00547">
    <property type="entry name" value="ZnF_RBZ"/>
    <property type="match status" value="4"/>
</dbReference>
<comment type="subcellular location">
    <subcellularLocation>
        <location evidence="1">Nucleus</location>
    </subcellularLocation>
</comment>
<reference evidence="10 11" key="1">
    <citation type="submission" date="2016-02" db="EMBL/GenBank/DDBJ databases">
        <title>Genome analysis of coral dinoflagellate symbionts highlights evolutionary adaptations to a symbiotic lifestyle.</title>
        <authorList>
            <person name="Aranda M."/>
            <person name="Li Y."/>
            <person name="Liew Y.J."/>
            <person name="Baumgarten S."/>
            <person name="Simakov O."/>
            <person name="Wilson M."/>
            <person name="Piel J."/>
            <person name="Ashoor H."/>
            <person name="Bougouffa S."/>
            <person name="Bajic V.B."/>
            <person name="Ryu T."/>
            <person name="Ravasi T."/>
            <person name="Bayer T."/>
            <person name="Micklem G."/>
            <person name="Kim H."/>
            <person name="Bhak J."/>
            <person name="Lajeunesse T.C."/>
            <person name="Voolstra C.R."/>
        </authorList>
    </citation>
    <scope>NUCLEOTIDE SEQUENCE [LARGE SCALE GENOMIC DNA]</scope>
    <source>
        <strain evidence="10 11">CCMP2467</strain>
    </source>
</reference>
<keyword evidence="4" id="KW-0862">Zinc</keyword>